<protein>
    <submittedName>
        <fullName evidence="1">Uncharacterized protein</fullName>
    </submittedName>
</protein>
<comment type="caution">
    <text evidence="1">The sequence shown here is derived from an EMBL/GenBank/DDBJ whole genome shotgun (WGS) entry which is preliminary data.</text>
</comment>
<evidence type="ECO:0000313" key="1">
    <source>
        <dbReference type="EMBL" id="MCI4379169.1"/>
    </source>
</evidence>
<keyword evidence="2" id="KW-1185">Reference proteome</keyword>
<dbReference type="EMBL" id="CM040459">
    <property type="protein sequence ID" value="MCI4379169.1"/>
    <property type="molecule type" value="Genomic_DNA"/>
</dbReference>
<sequence>MNIPEMKRNTVVPGVGLLLLFSLVGVGHSCVDHESAYRFTGIVCRLTYPAAVVLNEKTTEVIQAAFQHAKYPSIQGEKSMLFMGKLNYGLHNLEIHNLTIGNSEFELRENEGIGITISNVSVVFKGTITYGYGSTLFSVGQSLDFEVESQIDLVINSKLYCGKGRVAADTSDCYLTFHKLQLLLQGDREPNWLKKVFTNFITITVKLVVKGQICKEINKVANILADFIQDTAEQFLSDGSISVDIGVTSSPVITSNFIESYHKGLVTYNSTSEIKDSVFKPDQISENRSLYFWLSDDTLDPLMTAAYYDGRFFKNISGTELTDMFQNQLSTDRPNLVNKWLFSKEPLLRAWSASVPRFWTTPQGSFVRAVAAVELSSAKQDSPALYFETEVEVCVRASYAEKKVILKATPVHISTSNISISEDVSEMETSLSDYLQEAVEKIGIPKVISYLEAAITALMDQQGLNLFDIINPEVIPYNGYVLVQMDFGFPQHLLVEFLRKTLE</sequence>
<proteinExistence type="predicted"/>
<gene>
    <name evidence="1" type="ORF">PGIGA_G00224890</name>
</gene>
<organism evidence="1 2">
    <name type="scientific">Pangasianodon gigas</name>
    <name type="common">Mekong giant catfish</name>
    <name type="synonym">Pangasius gigas</name>
    <dbReference type="NCBI Taxonomy" id="30993"/>
    <lineage>
        <taxon>Eukaryota</taxon>
        <taxon>Metazoa</taxon>
        <taxon>Chordata</taxon>
        <taxon>Craniata</taxon>
        <taxon>Vertebrata</taxon>
        <taxon>Euteleostomi</taxon>
        <taxon>Actinopterygii</taxon>
        <taxon>Neopterygii</taxon>
        <taxon>Teleostei</taxon>
        <taxon>Ostariophysi</taxon>
        <taxon>Siluriformes</taxon>
        <taxon>Pangasiidae</taxon>
        <taxon>Pangasianodon</taxon>
    </lineage>
</organism>
<reference evidence="1 2" key="1">
    <citation type="journal article" date="2022" name="bioRxiv">
        <title>An ancient truncated duplication of the anti-Mullerian hormone receptor type 2 gene is a potential conserved master sex determinant in the Pangasiidae catfish family.</title>
        <authorList>
            <person name="Wen M."/>
            <person name="Pan Q."/>
            <person name="Jouanno E."/>
            <person name="Montfort J."/>
            <person name="Zahm M."/>
            <person name="Cabau C."/>
            <person name="Klopp C."/>
            <person name="Iampietro C."/>
            <person name="Roques C."/>
            <person name="Bouchez O."/>
            <person name="Castinel A."/>
            <person name="Donnadieu C."/>
            <person name="Parrinello H."/>
            <person name="Poncet C."/>
            <person name="Belmonte E."/>
            <person name="Gautier V."/>
            <person name="Avarre J.-C."/>
            <person name="Dugue R."/>
            <person name="Gustiano R."/>
            <person name="Ha T.T.T."/>
            <person name="Campet M."/>
            <person name="Sriphairoj K."/>
            <person name="Ribolli J."/>
            <person name="de Almeida F.L."/>
            <person name="Desvignes T."/>
            <person name="Postlethwait J.H."/>
            <person name="Bucao C.F."/>
            <person name="Robinson-Rechavi M."/>
            <person name="Bobe J."/>
            <person name="Herpin A."/>
            <person name="Guiguen Y."/>
        </authorList>
    </citation>
    <scope>NUCLEOTIDE SEQUENCE [LARGE SCALE GENOMIC DNA]</scope>
    <source>
        <strain evidence="1">YG-Dec2019</strain>
    </source>
</reference>
<accession>A0ACC5WJF1</accession>
<evidence type="ECO:0000313" key="2">
    <source>
        <dbReference type="Proteomes" id="UP000829447"/>
    </source>
</evidence>
<name>A0ACC5WJF1_PANGG</name>
<dbReference type="Proteomes" id="UP000829447">
    <property type="component" value="Linkage Group LG6"/>
</dbReference>